<dbReference type="PROSITE" id="PS50022">
    <property type="entry name" value="FA58C_3"/>
    <property type="match status" value="1"/>
</dbReference>
<reference evidence="3" key="1">
    <citation type="journal article" date="2020" name="mSystems">
        <title>Genome- and Community-Level Interaction Insights into Carbon Utilization and Element Cycling Functions of Hydrothermarchaeota in Hydrothermal Sediment.</title>
        <authorList>
            <person name="Zhou Z."/>
            <person name="Liu Y."/>
            <person name="Xu W."/>
            <person name="Pan J."/>
            <person name="Luo Z.H."/>
            <person name="Li M."/>
        </authorList>
    </citation>
    <scope>NUCLEOTIDE SEQUENCE [LARGE SCALE GENOMIC DNA]</scope>
    <source>
        <strain evidence="3">SpSt-579</strain>
    </source>
</reference>
<protein>
    <recommendedName>
        <fullName evidence="2">F5/8 type C domain-containing protein</fullName>
    </recommendedName>
</protein>
<comment type="caution">
    <text evidence="3">The sequence shown here is derived from an EMBL/GenBank/DDBJ whole genome shotgun (WGS) entry which is preliminary data.</text>
</comment>
<dbReference type="AlphaFoldDB" id="A0A7C4R8H5"/>
<dbReference type="Gene3D" id="2.60.120.260">
    <property type="entry name" value="Galactose-binding domain-like"/>
    <property type="match status" value="1"/>
</dbReference>
<evidence type="ECO:0000256" key="1">
    <source>
        <dbReference type="SAM" id="Phobius"/>
    </source>
</evidence>
<dbReference type="Pfam" id="PF00754">
    <property type="entry name" value="F5_F8_type_C"/>
    <property type="match status" value="1"/>
</dbReference>
<dbReference type="EMBL" id="DSYQ01000013">
    <property type="protein sequence ID" value="HGT71204.1"/>
    <property type="molecule type" value="Genomic_DNA"/>
</dbReference>
<keyword evidence="1" id="KW-0472">Membrane</keyword>
<organism evidence="3">
    <name type="scientific">candidate division CPR3 bacterium</name>
    <dbReference type="NCBI Taxonomy" id="2268181"/>
    <lineage>
        <taxon>Bacteria</taxon>
        <taxon>Bacteria division CPR3</taxon>
    </lineage>
</organism>
<name>A0A7C4R8H5_UNCC3</name>
<keyword evidence="1" id="KW-1133">Transmembrane helix</keyword>
<accession>A0A7C4R8H5</accession>
<gene>
    <name evidence="3" type="ORF">ENT43_03020</name>
</gene>
<feature type="transmembrane region" description="Helical" evidence="1">
    <location>
        <begin position="36"/>
        <end position="56"/>
    </location>
</feature>
<dbReference type="InterPro" id="IPR008979">
    <property type="entry name" value="Galactose-bd-like_sf"/>
</dbReference>
<evidence type="ECO:0000313" key="3">
    <source>
        <dbReference type="EMBL" id="HGT71204.1"/>
    </source>
</evidence>
<evidence type="ECO:0000259" key="2">
    <source>
        <dbReference type="PROSITE" id="PS50022"/>
    </source>
</evidence>
<proteinExistence type="predicted"/>
<dbReference type="InterPro" id="IPR000421">
    <property type="entry name" value="FA58C"/>
</dbReference>
<feature type="domain" description="F5/8 type C" evidence="2">
    <location>
        <begin position="676"/>
        <end position="794"/>
    </location>
</feature>
<dbReference type="SUPFAM" id="SSF49785">
    <property type="entry name" value="Galactose-binding domain-like"/>
    <property type="match status" value="1"/>
</dbReference>
<keyword evidence="1" id="KW-0812">Transmembrane</keyword>
<sequence>MPKKIIKKKISLKTKNLTKDKILLLKSHAKKHPHHYIAGVTFFIMLAISALVYPGFLVTKANTITFLQTNWGNPGDYESINNMFITGEGKLELASTGFTWSEDPVKLDDNLPSKSEISFPQIEPTSDGGFLVVWLGETTNTPVVGDYRFLYAQKVNPDGTVGNTGSWTDTPKIIAGEPAGGHPDPIEGSSYPGAPKLIKTMTQGGIDDYLVVWKKTNTQGGDIMAQRIKSDGTIGYQEIGDIWVDGGISIGKGDYQIPVSMGDGSVIVFWSDSTYNFKIGNLFAIKIENNGEKNPDWTSNINYNGAIGGVLVKEESETYNQYSFNAISSVIPDSSDIDGAIVTWVTGFSGGYKVYARKILSDNGDLDWPSDEILNDGTNNVAGDIYNYNYNTFIQIERINDEYLTAFRCPDPGEQICLQYFYENPPAGISQSVLQPVDSDQNNTVYPRMVPGNDGFFVGFYNYNNDTLIQKINLTDKSYAWGTQYIRVENFHMYNMSANNNGGVTLIGTGIGNSNILIKELNSSGQIIFEKDIDNFGLSDASRFDSFLSSSGEITFFWDGNYGLGTFQTEGSQITPSNSNGIRKQSGSLVSKIFNFGSKVDIGSFNWSANIPPITDTMPPIDEASITIETRSANSLPSSKSHLADATARDYCKPPTCGVEFPPSYINNQIIPETFNNDESWINDFGGNGDLSIPEWVALEWQDEQEIGKVVMHSISPFGDPTPPFPTEYKIQTSSNGIDWEDQIVVPGAIDEDSEAKSITHTFTPVFIKYLRIYMTNAEEQPGVGGARLLLLTEVETDTGSGGGWSCEFGVDCPSTIISHANANCSNILPYTCSGSYTPTSPNGKYFQYKLTFTRGSTPTLNSISVSGIPVISGGVPTPPTYTTLKDDEEKPGEISNQECNNYQIDTGYLKKLAIKIWGDENKWKDLVDDTYSKCPGKLKDPMTLDICKKEEVKEKVVIPPVKQPEPAGRFYTVQPRDYLLKIAEKLYGSKNQYYRLIILNQDKYPSLRTNPDYLKAGWNLLY</sequence>